<reference evidence="2" key="1">
    <citation type="submission" date="2016-11" db="EMBL/GenBank/DDBJ databases">
        <authorList>
            <person name="Varghese N."/>
            <person name="Submissions S."/>
        </authorList>
    </citation>
    <scope>NUCLEOTIDE SEQUENCE [LARGE SCALE GENOMIC DNA]</scope>
    <source>
        <strain evidence="2">GAS401</strain>
    </source>
</reference>
<dbReference type="InterPro" id="IPR003737">
    <property type="entry name" value="GlcNAc_PI_deacetylase-related"/>
</dbReference>
<sequence>MLHLDFSRRKSTTFNLLCLGAHSDDIEIGCGGFILRLINETPNLSIRWIVFSGSGERAVEARESAAAFLKNIKASQVEVLNFRDGYFPFQGAEIKDVFEALKRDFDPSVVLTHRMEDAHQDHRILSELAYNTFRNHMILEYEIPKYDGDLGNPNFFAPLTKALLGRKIDLILAHFRTQHGRAWFTKETFEGLARLRGIGCNAPEGFAEAFHARKIVV</sequence>
<dbReference type="PANTHER" id="PTHR12993">
    <property type="entry name" value="N-ACETYLGLUCOSAMINYL-PHOSPHATIDYLINOSITOL DE-N-ACETYLASE-RELATED"/>
    <property type="match status" value="1"/>
</dbReference>
<evidence type="ECO:0000313" key="2">
    <source>
        <dbReference type="Proteomes" id="UP000184096"/>
    </source>
</evidence>
<gene>
    <name evidence="1" type="ORF">SAMN05444170_0005</name>
</gene>
<keyword evidence="2" id="KW-1185">Reference proteome</keyword>
<dbReference type="SUPFAM" id="SSF102588">
    <property type="entry name" value="LmbE-like"/>
    <property type="match status" value="1"/>
</dbReference>
<protein>
    <submittedName>
        <fullName evidence="1">N-acetylglucosaminyl deacetylase, LmbE family</fullName>
    </submittedName>
</protein>
<dbReference type="Proteomes" id="UP000184096">
    <property type="component" value="Chromosome I"/>
</dbReference>
<name>A0A1M7SPV6_9BRAD</name>
<dbReference type="Gene3D" id="3.40.50.10320">
    <property type="entry name" value="LmbE-like"/>
    <property type="match status" value="1"/>
</dbReference>
<dbReference type="InterPro" id="IPR024078">
    <property type="entry name" value="LmbE-like_dom_sf"/>
</dbReference>
<dbReference type="EMBL" id="LT670849">
    <property type="protein sequence ID" value="SHN60492.1"/>
    <property type="molecule type" value="Genomic_DNA"/>
</dbReference>
<dbReference type="AlphaFoldDB" id="A0A1M7SPV6"/>
<organism evidence="1 2">
    <name type="scientific">Bradyrhizobium erythrophlei</name>
    <dbReference type="NCBI Taxonomy" id="1437360"/>
    <lineage>
        <taxon>Bacteria</taxon>
        <taxon>Pseudomonadati</taxon>
        <taxon>Pseudomonadota</taxon>
        <taxon>Alphaproteobacteria</taxon>
        <taxon>Hyphomicrobiales</taxon>
        <taxon>Nitrobacteraceae</taxon>
        <taxon>Bradyrhizobium</taxon>
    </lineage>
</organism>
<dbReference type="RefSeq" id="WP_072815667.1">
    <property type="nucleotide sequence ID" value="NZ_LT670849.1"/>
</dbReference>
<proteinExistence type="predicted"/>
<accession>A0A1M7SPV6</accession>
<dbReference type="Pfam" id="PF02585">
    <property type="entry name" value="PIG-L"/>
    <property type="match status" value="1"/>
</dbReference>
<dbReference type="GO" id="GO:0016811">
    <property type="term" value="F:hydrolase activity, acting on carbon-nitrogen (but not peptide) bonds, in linear amides"/>
    <property type="evidence" value="ECO:0007669"/>
    <property type="project" value="TreeGrafter"/>
</dbReference>
<dbReference type="OrthoDB" id="3514174at2"/>
<dbReference type="PANTHER" id="PTHR12993:SF30">
    <property type="entry name" value="N-ACETYL-ALPHA-D-GLUCOSAMINYL L-MALATE DEACETYLASE 1"/>
    <property type="match status" value="1"/>
</dbReference>
<evidence type="ECO:0000313" key="1">
    <source>
        <dbReference type="EMBL" id="SHN60492.1"/>
    </source>
</evidence>